<organism evidence="3 4">
    <name type="scientific">Candidatus Hodgkinia cicadicola</name>
    <dbReference type="NCBI Taxonomy" id="573658"/>
    <lineage>
        <taxon>Bacteria</taxon>
        <taxon>Pseudomonadati</taxon>
        <taxon>Pseudomonadota</taxon>
        <taxon>Alphaproteobacteria</taxon>
        <taxon>Hyphomicrobiales</taxon>
        <taxon>Candidatus Hodgkinia</taxon>
    </lineage>
</organism>
<dbReference type="GO" id="GO:0008233">
    <property type="term" value="F:peptidase activity"/>
    <property type="evidence" value="ECO:0007669"/>
    <property type="project" value="UniProtKB-KW"/>
</dbReference>
<dbReference type="InterPro" id="IPR023562">
    <property type="entry name" value="ClpP/TepA"/>
</dbReference>
<evidence type="ECO:0000313" key="4">
    <source>
        <dbReference type="Proteomes" id="UP000230981"/>
    </source>
</evidence>
<dbReference type="InterPro" id="IPR001907">
    <property type="entry name" value="ClpP"/>
</dbReference>
<dbReference type="PRINTS" id="PR00127">
    <property type="entry name" value="CLPPROTEASEP"/>
</dbReference>
<evidence type="ECO:0000256" key="2">
    <source>
        <dbReference type="RuleBase" id="RU003567"/>
    </source>
</evidence>
<keyword evidence="4" id="KW-1185">Reference proteome</keyword>
<dbReference type="Proteomes" id="UP000230981">
    <property type="component" value="Unassembled WGS sequence"/>
</dbReference>
<name>A0ABX4MIJ5_9HYPH</name>
<dbReference type="Gene3D" id="3.90.226.10">
    <property type="entry name" value="2-enoyl-CoA Hydratase, Chain A, domain 1"/>
    <property type="match status" value="1"/>
</dbReference>
<comment type="similarity">
    <text evidence="1 2">Belongs to the peptidase S14 family.</text>
</comment>
<dbReference type="InterPro" id="IPR029045">
    <property type="entry name" value="ClpP/crotonase-like_dom_sf"/>
</dbReference>
<dbReference type="GO" id="GO:0006508">
    <property type="term" value="P:proteolysis"/>
    <property type="evidence" value="ECO:0007669"/>
    <property type="project" value="UniProtKB-KW"/>
</dbReference>
<dbReference type="SUPFAM" id="SSF52096">
    <property type="entry name" value="ClpP/crotonase"/>
    <property type="match status" value="1"/>
</dbReference>
<protein>
    <recommendedName>
        <fullName evidence="2">ATP-dependent Clp protease proteolytic subunit</fullName>
    </recommendedName>
</protein>
<accession>A0ABX4MIJ5</accession>
<reference evidence="3" key="1">
    <citation type="submission" date="2017-09" db="EMBL/GenBank/DDBJ databases">
        <authorList>
            <person name="Campbell M.A."/>
            <person name="Lukasik P."/>
            <person name="Simon C."/>
            <person name="McCutcheon J.P."/>
        </authorList>
    </citation>
    <scope>NUCLEOTIDE SEQUENCE [LARGE SCALE GENOMIC DNA]</scope>
    <source>
        <strain evidence="3">MAGTDC</strain>
    </source>
</reference>
<evidence type="ECO:0000313" key="3">
    <source>
        <dbReference type="EMBL" id="PIM95289.1"/>
    </source>
</evidence>
<keyword evidence="3" id="KW-0378">Hydrolase</keyword>
<gene>
    <name evidence="3" type="primary">clpP</name>
    <name evidence="3" type="ORF">magtdc_302</name>
</gene>
<proteinExistence type="inferred from homology"/>
<dbReference type="Pfam" id="PF00574">
    <property type="entry name" value="CLP_protease"/>
    <property type="match status" value="1"/>
</dbReference>
<sequence>MFNLNNKTIWIIGSLEYTSVYTLCNMVLNNIKIRKEVRVYINSVGGCLFNGLTIYDMIQVSKIDVKTICLKYASSVSSLLIISGTIGKRLCLDRSNLYLHLPNITITGNLTTLTKSLKNINWIDDGITKIYMKHCGKIYSNVIKVMTESIWIPSDLAISWTVIDNVI</sequence>
<comment type="caution">
    <text evidence="3">The sequence shown here is derived from an EMBL/GenBank/DDBJ whole genome shotgun (WGS) entry which is preliminary data.</text>
</comment>
<dbReference type="PANTHER" id="PTHR10381">
    <property type="entry name" value="ATP-DEPENDENT CLP PROTEASE PROTEOLYTIC SUBUNIT"/>
    <property type="match status" value="1"/>
</dbReference>
<dbReference type="EMBL" id="NXGO01000143">
    <property type="protein sequence ID" value="PIM95289.1"/>
    <property type="molecule type" value="Genomic_DNA"/>
</dbReference>
<evidence type="ECO:0000256" key="1">
    <source>
        <dbReference type="ARBA" id="ARBA00007039"/>
    </source>
</evidence>
<dbReference type="PANTHER" id="PTHR10381:SF11">
    <property type="entry name" value="ATP-DEPENDENT CLP PROTEASE PROTEOLYTIC SUBUNIT, MITOCHONDRIAL"/>
    <property type="match status" value="1"/>
</dbReference>
<keyword evidence="3" id="KW-0645">Protease</keyword>